<comment type="caution">
    <text evidence="1">The sequence shown here is derived from an EMBL/GenBank/DDBJ whole genome shotgun (WGS) entry which is preliminary data.</text>
</comment>
<dbReference type="AlphaFoldDB" id="A0A9Q3UR34"/>
<evidence type="ECO:0000313" key="1">
    <source>
        <dbReference type="EMBL" id="MCC4310044.1"/>
    </source>
</evidence>
<dbReference type="InterPro" id="IPR035924">
    <property type="entry name" value="FlaG-like_sf"/>
</dbReference>
<keyword evidence="1" id="KW-0969">Cilium</keyword>
<dbReference type="Pfam" id="PF03646">
    <property type="entry name" value="FlaG"/>
    <property type="match status" value="1"/>
</dbReference>
<name>A0A9Q3UR34_9GAMM</name>
<protein>
    <submittedName>
        <fullName evidence="1">Flagellar protein FlaG</fullName>
    </submittedName>
</protein>
<proteinExistence type="predicted"/>
<dbReference type="EMBL" id="JAJGNA010000027">
    <property type="protein sequence ID" value="MCC4310044.1"/>
    <property type="molecule type" value="Genomic_DNA"/>
</dbReference>
<reference evidence="1" key="1">
    <citation type="submission" date="2021-10" db="EMBL/GenBank/DDBJ databases">
        <title>The diversity and Nitrogen Metabolism of Culturable Nitrate-Utilizing Bacteria Within the Oxygen Minimum Zone of the Changjiang (Yangtze River)Estuary.</title>
        <authorList>
            <person name="Zhang D."/>
            <person name="Zheng J."/>
            <person name="Liu S."/>
            <person name="He W."/>
        </authorList>
    </citation>
    <scope>NUCLEOTIDE SEQUENCE</scope>
    <source>
        <strain evidence="1">FXH-223</strain>
    </source>
</reference>
<keyword evidence="1" id="KW-0966">Cell projection</keyword>
<gene>
    <name evidence="1" type="ORF">LL252_15830</name>
</gene>
<dbReference type="RefSeq" id="WP_228234712.1">
    <property type="nucleotide sequence ID" value="NZ_JAJGNA010000027.1"/>
</dbReference>
<dbReference type="PANTHER" id="PTHR37166">
    <property type="entry name" value="PROTEIN FLAG"/>
    <property type="match status" value="1"/>
</dbReference>
<organism evidence="1 2">
    <name type="scientific">Alloalcanivorax marinus</name>
    <dbReference type="NCBI Taxonomy" id="1177169"/>
    <lineage>
        <taxon>Bacteria</taxon>
        <taxon>Pseudomonadati</taxon>
        <taxon>Pseudomonadota</taxon>
        <taxon>Gammaproteobacteria</taxon>
        <taxon>Oceanospirillales</taxon>
        <taxon>Alcanivoracaceae</taxon>
        <taxon>Alloalcanivorax</taxon>
    </lineage>
</organism>
<dbReference type="Proteomes" id="UP001108027">
    <property type="component" value="Unassembled WGS sequence"/>
</dbReference>
<keyword evidence="1" id="KW-0282">Flagellum</keyword>
<evidence type="ECO:0000313" key="2">
    <source>
        <dbReference type="Proteomes" id="UP001108027"/>
    </source>
</evidence>
<dbReference type="PANTHER" id="PTHR37166:SF1">
    <property type="entry name" value="PROTEIN FLAG"/>
    <property type="match status" value="1"/>
</dbReference>
<accession>A0A9Q3UR34</accession>
<keyword evidence="2" id="KW-1185">Reference proteome</keyword>
<sequence>MSYPIDGSASSPQASQFSYLAARQRVEKVLQQLSVRADADHTTAAEARALSGDELVRPVQQINEVLRRYGVQFEISEDSGRTIIRLIDRDNGELIRQIPPEEALNASQRLEEVKGMLLRAEI</sequence>
<dbReference type="InterPro" id="IPR005186">
    <property type="entry name" value="FlaG"/>
</dbReference>
<dbReference type="Gene3D" id="3.30.160.170">
    <property type="entry name" value="FlaG-like"/>
    <property type="match status" value="1"/>
</dbReference>
<dbReference type="SUPFAM" id="SSF160214">
    <property type="entry name" value="FlaG-like"/>
    <property type="match status" value="1"/>
</dbReference>